<accession>A0ACC1CI13</accession>
<gene>
    <name evidence="1" type="ORF">K1T71_013427</name>
</gene>
<evidence type="ECO:0000313" key="2">
    <source>
        <dbReference type="Proteomes" id="UP000824533"/>
    </source>
</evidence>
<evidence type="ECO:0000313" key="1">
    <source>
        <dbReference type="EMBL" id="KAJ0171228.1"/>
    </source>
</evidence>
<keyword evidence="2" id="KW-1185">Reference proteome</keyword>
<dbReference type="Proteomes" id="UP000824533">
    <property type="component" value="Linkage Group LG25"/>
</dbReference>
<dbReference type="EMBL" id="CM034411">
    <property type="protein sequence ID" value="KAJ0171228.1"/>
    <property type="molecule type" value="Genomic_DNA"/>
</dbReference>
<name>A0ACC1CI13_9NEOP</name>
<proteinExistence type="predicted"/>
<comment type="caution">
    <text evidence="1">The sequence shown here is derived from an EMBL/GenBank/DDBJ whole genome shotgun (WGS) entry which is preliminary data.</text>
</comment>
<sequence>MIRVGVRSWSEPIILEGGRTVNRVLRPPADRVRHSPPMAANRDSPVTKHQHVTPGAATSTWQRRYARTARCLVAAIVAANTFAWNVYTVITDDVYSLSTSVLQLRRPRAKGRPLTAGTCKQTIRAHNLLRTSINNFVINKQSPGLLHCNHLVIYAVKECWSWLVVIEMLVVVGYGWMLLGDMFLVCWDWDMVGSVFWVGLNLEDV</sequence>
<reference evidence="1 2" key="1">
    <citation type="journal article" date="2021" name="Front. Genet.">
        <title>Chromosome-Level Genome Assembly Reveals Significant Gene Expansion in the Toll and IMD Signaling Pathways of Dendrolimus kikuchii.</title>
        <authorList>
            <person name="Zhou J."/>
            <person name="Wu P."/>
            <person name="Xiong Z."/>
            <person name="Liu N."/>
            <person name="Zhao N."/>
            <person name="Ji M."/>
            <person name="Qiu Y."/>
            <person name="Yang B."/>
        </authorList>
    </citation>
    <scope>NUCLEOTIDE SEQUENCE [LARGE SCALE GENOMIC DNA]</scope>
    <source>
        <strain evidence="1">Ann1</strain>
    </source>
</reference>
<protein>
    <submittedName>
        <fullName evidence="1">Uncharacterized protein</fullName>
    </submittedName>
</protein>
<organism evidence="1 2">
    <name type="scientific">Dendrolimus kikuchii</name>
    <dbReference type="NCBI Taxonomy" id="765133"/>
    <lineage>
        <taxon>Eukaryota</taxon>
        <taxon>Metazoa</taxon>
        <taxon>Ecdysozoa</taxon>
        <taxon>Arthropoda</taxon>
        <taxon>Hexapoda</taxon>
        <taxon>Insecta</taxon>
        <taxon>Pterygota</taxon>
        <taxon>Neoptera</taxon>
        <taxon>Endopterygota</taxon>
        <taxon>Lepidoptera</taxon>
        <taxon>Glossata</taxon>
        <taxon>Ditrysia</taxon>
        <taxon>Bombycoidea</taxon>
        <taxon>Lasiocampidae</taxon>
        <taxon>Dendrolimus</taxon>
    </lineage>
</organism>